<dbReference type="PANTHER" id="PTHR28265:SF1">
    <property type="entry name" value="MAINTENANCE OF TELOMERE CAPPING PROTEIN 1"/>
    <property type="match status" value="1"/>
</dbReference>
<reference evidence="2 3" key="1">
    <citation type="journal article" date="2016" name="Mol. Biol. Evol.">
        <title>Comparative Genomics of Early-Diverging Mushroom-Forming Fungi Provides Insights into the Origins of Lignocellulose Decay Capabilities.</title>
        <authorList>
            <person name="Nagy L.G."/>
            <person name="Riley R."/>
            <person name="Tritt A."/>
            <person name="Adam C."/>
            <person name="Daum C."/>
            <person name="Floudas D."/>
            <person name="Sun H."/>
            <person name="Yadav J.S."/>
            <person name="Pangilinan J."/>
            <person name="Larsson K.H."/>
            <person name="Matsuura K."/>
            <person name="Barry K."/>
            <person name="Labutti K."/>
            <person name="Kuo R."/>
            <person name="Ohm R.A."/>
            <person name="Bhattacharya S.S."/>
            <person name="Shirouzu T."/>
            <person name="Yoshinaga Y."/>
            <person name="Martin F.M."/>
            <person name="Grigoriev I.V."/>
            <person name="Hibbett D.S."/>
        </authorList>
    </citation>
    <scope>NUCLEOTIDE SEQUENCE [LARGE SCALE GENOMIC DNA]</scope>
    <source>
        <strain evidence="2 3">CBS 109695</strain>
    </source>
</reference>
<accession>A0A166V0E5</accession>
<sequence length="438" mass="47392">MSSKSKSKQEEALQFLDDLDSFSPEPTAQTGAKPTPATAAVAPGNEAEAAEALAFLDEITQKSVEPARISSSLLDKPTSRSGTPSLRKSTERVKLGGGTPSSLGPSSSAAQSAAKSESSPAGKQQQSEAGGASGGWGWGSVWTSASAAIQQAKTVVDEQVKNLPKNEQAKKWSEGMMEYAKSAQLDKLGKLADICVGADFKRVGLSTLTDLLNVVAPPISEHEVIQIWLSHDMKGYDGVENLVYRALARIMEQVEGGDLIVNKGEESRPKEGDTLREMNAVDGYEAAYKLAQAELTDIMKKDKQVPSKEDPANPSPTTYSHVYMRIQPYTTSYTLPQQPTDSDTAPTEPAPTQSHLQFIILMSDPWHQLVHTTITQAVPGNWLEIWDDYDWVEDLVVEALRVGVEVVGQEYIVARMGWGKKNESKGRESDTVAAEKAI</sequence>
<feature type="region of interest" description="Disordered" evidence="1">
    <location>
        <begin position="65"/>
        <end position="135"/>
    </location>
</feature>
<name>A0A166V0E5_9AGAM</name>
<dbReference type="InterPro" id="IPR018814">
    <property type="entry name" value="DUF5427"/>
</dbReference>
<feature type="compositionally biased region" description="Low complexity" evidence="1">
    <location>
        <begin position="26"/>
        <end position="45"/>
    </location>
</feature>
<evidence type="ECO:0008006" key="4">
    <source>
        <dbReference type="Google" id="ProtNLM"/>
    </source>
</evidence>
<organism evidence="2 3">
    <name type="scientific">Athelia psychrophila</name>
    <dbReference type="NCBI Taxonomy" id="1759441"/>
    <lineage>
        <taxon>Eukaryota</taxon>
        <taxon>Fungi</taxon>
        <taxon>Dikarya</taxon>
        <taxon>Basidiomycota</taxon>
        <taxon>Agaricomycotina</taxon>
        <taxon>Agaricomycetes</taxon>
        <taxon>Agaricomycetidae</taxon>
        <taxon>Atheliales</taxon>
        <taxon>Atheliaceae</taxon>
        <taxon>Athelia</taxon>
    </lineage>
</organism>
<dbReference type="AlphaFoldDB" id="A0A166V0E5"/>
<evidence type="ECO:0000256" key="1">
    <source>
        <dbReference type="SAM" id="MobiDB-lite"/>
    </source>
</evidence>
<dbReference type="EMBL" id="KV417486">
    <property type="protein sequence ID" value="KZP32219.1"/>
    <property type="molecule type" value="Genomic_DNA"/>
</dbReference>
<dbReference type="OrthoDB" id="5594977at2759"/>
<dbReference type="STRING" id="436010.A0A166V0E5"/>
<dbReference type="PANTHER" id="PTHR28265">
    <property type="entry name" value="MAINTENANCE OF TELOMERE CAPPING PROTEIN 1"/>
    <property type="match status" value="1"/>
</dbReference>
<gene>
    <name evidence="2" type="ORF">FIBSPDRAFT_723205</name>
</gene>
<dbReference type="Pfam" id="PF10310">
    <property type="entry name" value="DUF5427"/>
    <property type="match status" value="1"/>
</dbReference>
<feature type="region of interest" description="Disordered" evidence="1">
    <location>
        <begin position="1"/>
        <end position="45"/>
    </location>
</feature>
<evidence type="ECO:0000313" key="2">
    <source>
        <dbReference type="EMBL" id="KZP32219.1"/>
    </source>
</evidence>
<proteinExistence type="predicted"/>
<feature type="compositionally biased region" description="Low complexity" evidence="1">
    <location>
        <begin position="100"/>
        <end position="130"/>
    </location>
</feature>
<dbReference type="Proteomes" id="UP000076532">
    <property type="component" value="Unassembled WGS sequence"/>
</dbReference>
<feature type="compositionally biased region" description="Polar residues" evidence="1">
    <location>
        <begin position="69"/>
        <end position="87"/>
    </location>
</feature>
<keyword evidence="3" id="KW-1185">Reference proteome</keyword>
<evidence type="ECO:0000313" key="3">
    <source>
        <dbReference type="Proteomes" id="UP000076532"/>
    </source>
</evidence>
<protein>
    <recommendedName>
        <fullName evidence="4">Maintenance of telomere capping protein 1</fullName>
    </recommendedName>
</protein>